<keyword evidence="1" id="KW-0732">Signal</keyword>
<comment type="caution">
    <text evidence="2">The sequence shown here is derived from an EMBL/GenBank/DDBJ whole genome shotgun (WGS) entry which is preliminary data.</text>
</comment>
<protein>
    <submittedName>
        <fullName evidence="2">Uncharacterized protein</fullName>
    </submittedName>
</protein>
<reference evidence="2" key="1">
    <citation type="submission" date="2015-02" db="EMBL/GenBank/DDBJ databases">
        <title>A novel member of the family Ruminococcaceae isolated from human feces.</title>
        <authorList>
            <person name="Shkoporov A.N."/>
            <person name="Chaplin A.V."/>
            <person name="Motuzova O.V."/>
            <person name="Kafarskaia L.I."/>
            <person name="Khokhlova E.V."/>
            <person name="Efimov B.A."/>
        </authorList>
    </citation>
    <scope>NUCLEOTIDE SEQUENCE [LARGE SCALE GENOMIC DNA]</scope>
    <source>
        <strain evidence="2">585-1</strain>
    </source>
</reference>
<evidence type="ECO:0000313" key="3">
    <source>
        <dbReference type="Proteomes" id="UP000032483"/>
    </source>
</evidence>
<dbReference type="GeneID" id="42856000"/>
<feature type="chain" id="PRO_5039272830" evidence="1">
    <location>
        <begin position="20"/>
        <end position="204"/>
    </location>
</feature>
<sequence length="204" mass="21300">MKRTTFAAACVLCPALLLAACAPQGAASASAFGDRPPMDESISASSADALPAEDGSILLAEGAVTLMLSADSLPPPGEASSDASGLAERDGSISYTITNTSGLELGVILIPRLERWTDGGWEAVPCDAVFCGTADPLETERSGRFPLEWYPALTPGTYRLGLQLEDYGRGCLPEDAWVTACFTLTENTVEPSQMCAYPRASGES</sequence>
<feature type="signal peptide" evidence="1">
    <location>
        <begin position="1"/>
        <end position="19"/>
    </location>
</feature>
<dbReference type="Proteomes" id="UP000032483">
    <property type="component" value="Unassembled WGS sequence"/>
</dbReference>
<keyword evidence="3" id="KW-1185">Reference proteome</keyword>
<dbReference type="RefSeq" id="WP_050004791.1">
    <property type="nucleotide sequence ID" value="NZ_CAUBPW010000012.1"/>
</dbReference>
<name>A0A0D8J459_9FIRM</name>
<proteinExistence type="predicted"/>
<gene>
    <name evidence="2" type="ORF">TQ39_05085</name>
</gene>
<dbReference type="PROSITE" id="PS51257">
    <property type="entry name" value="PROKAR_LIPOPROTEIN"/>
    <property type="match status" value="1"/>
</dbReference>
<dbReference type="AlphaFoldDB" id="A0A0D8J459"/>
<organism evidence="2 3">
    <name type="scientific">Ruthenibacterium lactatiformans</name>
    <dbReference type="NCBI Taxonomy" id="1550024"/>
    <lineage>
        <taxon>Bacteria</taxon>
        <taxon>Bacillati</taxon>
        <taxon>Bacillota</taxon>
        <taxon>Clostridia</taxon>
        <taxon>Eubacteriales</taxon>
        <taxon>Oscillospiraceae</taxon>
        <taxon>Ruthenibacterium</taxon>
    </lineage>
</organism>
<evidence type="ECO:0000313" key="2">
    <source>
        <dbReference type="EMBL" id="KJF40598.1"/>
    </source>
</evidence>
<dbReference type="EMBL" id="JXXK01000005">
    <property type="protein sequence ID" value="KJF40598.1"/>
    <property type="molecule type" value="Genomic_DNA"/>
</dbReference>
<accession>A0A0D8J459</accession>
<evidence type="ECO:0000256" key="1">
    <source>
        <dbReference type="SAM" id="SignalP"/>
    </source>
</evidence>